<accession>A0A3S0WF92</accession>
<gene>
    <name evidence="1" type="ORF">EK386_14265</name>
</gene>
<evidence type="ECO:0000313" key="2">
    <source>
        <dbReference type="Proteomes" id="UP000287910"/>
    </source>
</evidence>
<dbReference type="RefSeq" id="WP_126659854.1">
    <property type="nucleotide sequence ID" value="NZ_RYYR01000021.1"/>
</dbReference>
<dbReference type="EMBL" id="RYYR01000021">
    <property type="protein sequence ID" value="RUL50339.1"/>
    <property type="molecule type" value="Genomic_DNA"/>
</dbReference>
<dbReference type="AlphaFoldDB" id="A0A3S0WF92"/>
<proteinExistence type="predicted"/>
<organism evidence="1 2">
    <name type="scientific">Lysinibacillus antri</name>
    <dbReference type="NCBI Taxonomy" id="2498145"/>
    <lineage>
        <taxon>Bacteria</taxon>
        <taxon>Bacillati</taxon>
        <taxon>Bacillota</taxon>
        <taxon>Bacilli</taxon>
        <taxon>Bacillales</taxon>
        <taxon>Bacillaceae</taxon>
        <taxon>Lysinibacillus</taxon>
    </lineage>
</organism>
<reference evidence="1 2" key="1">
    <citation type="submission" date="2018-12" db="EMBL/GenBank/DDBJ databases">
        <title>Lysinibacillus antri sp. nov., isolated from a cave soil.</title>
        <authorList>
            <person name="Narsing Rao M.P."/>
            <person name="Zhang H."/>
            <person name="Dong Z.-Y."/>
            <person name="Niu X.-K."/>
            <person name="Zhang K."/>
            <person name="Fang B.-Z."/>
            <person name="Kang Y.-Q."/>
            <person name="Xiao M."/>
            <person name="Li W.-J."/>
        </authorList>
    </citation>
    <scope>NUCLEOTIDE SEQUENCE [LARGE SCALE GENOMIC DNA]</scope>
    <source>
        <strain evidence="1 2">SYSU K30002</strain>
    </source>
</reference>
<protein>
    <submittedName>
        <fullName evidence="1">Transcriptional regulator</fullName>
    </submittedName>
</protein>
<evidence type="ECO:0000313" key="1">
    <source>
        <dbReference type="EMBL" id="RUL50339.1"/>
    </source>
</evidence>
<dbReference type="Proteomes" id="UP000287910">
    <property type="component" value="Unassembled WGS sequence"/>
</dbReference>
<name>A0A3S0WF92_9BACI</name>
<sequence length="414" mass="47448">MTIHIAVICSSEFAQRVQTIESELSSIKLDYYLYNEPQQAANLVRELKPCDAVFFSGSIPYIYAKEICESLPIPSHYLHQDETAISTTLLSIMRRDELSTIQEVSMDLVEPQIIHNVLEDIGFVSIPKLLKIDPKMEMKEIIHFHHELYEQKKITRAITSVHAVYESLKQLNVPVVRMIDPKSSIIKGIIDTKNMALLAKSQSAKIAIGYIQLNGDTIDQSKELLLFSTLFKTRLIQVKNNQFIMYMTQGDVERVVNSLTNEEWKQLSAVPFKLAFGYGKSIEDATQNAKDALKFTKENSVNIITEKKQLKGPYPHQNKSIELRTKEPKLVEIAKRTALSPANLSKVLLFSRTHPAIEFTAYDLERFLQVSRRTTERILKKLVDHQYAKIVGEEMTYQQGRPRSLYKLNIPTFI</sequence>
<comment type="caution">
    <text evidence="1">The sequence shown here is derived from an EMBL/GenBank/DDBJ whole genome shotgun (WGS) entry which is preliminary data.</text>
</comment>
<keyword evidence="2" id="KW-1185">Reference proteome</keyword>